<dbReference type="GO" id="GO:0003955">
    <property type="term" value="F:NAD(P)H dehydrogenase (quinone) activity"/>
    <property type="evidence" value="ECO:0007669"/>
    <property type="project" value="TreeGrafter"/>
</dbReference>
<dbReference type="InterPro" id="IPR003680">
    <property type="entry name" value="Flavodoxin_fold"/>
</dbReference>
<name>A0A0F9V289_9ZZZZ</name>
<comment type="caution">
    <text evidence="4">The sequence shown here is derived from an EMBL/GenBank/DDBJ whole genome shotgun (WGS) entry which is preliminary data.</text>
</comment>
<dbReference type="InterPro" id="IPR051545">
    <property type="entry name" value="NAD(P)H_dehydrogenase_qn"/>
</dbReference>
<dbReference type="GO" id="GO:0005829">
    <property type="term" value="C:cytosol"/>
    <property type="evidence" value="ECO:0007669"/>
    <property type="project" value="TreeGrafter"/>
</dbReference>
<protein>
    <recommendedName>
        <fullName evidence="3">Flavodoxin-like fold domain-containing protein</fullName>
    </recommendedName>
</protein>
<keyword evidence="2" id="KW-0560">Oxidoreductase</keyword>
<dbReference type="PANTHER" id="PTHR10204:SF34">
    <property type="entry name" value="NAD(P)H DEHYDROGENASE [QUINONE] 1 ISOFORM 1"/>
    <property type="match status" value="1"/>
</dbReference>
<comment type="similarity">
    <text evidence="1">Belongs to the NAD(P)H dehydrogenase (quinone) family.</text>
</comment>
<evidence type="ECO:0000256" key="2">
    <source>
        <dbReference type="ARBA" id="ARBA00023002"/>
    </source>
</evidence>
<proteinExistence type="inferred from homology"/>
<evidence type="ECO:0000256" key="1">
    <source>
        <dbReference type="ARBA" id="ARBA00006252"/>
    </source>
</evidence>
<dbReference type="SUPFAM" id="SSF52218">
    <property type="entry name" value="Flavoproteins"/>
    <property type="match status" value="1"/>
</dbReference>
<evidence type="ECO:0000259" key="3">
    <source>
        <dbReference type="Pfam" id="PF02525"/>
    </source>
</evidence>
<gene>
    <name evidence="4" type="ORF">LCGC14_0459710</name>
</gene>
<dbReference type="InterPro" id="IPR029039">
    <property type="entry name" value="Flavoprotein-like_sf"/>
</dbReference>
<organism evidence="4">
    <name type="scientific">marine sediment metagenome</name>
    <dbReference type="NCBI Taxonomy" id="412755"/>
    <lineage>
        <taxon>unclassified sequences</taxon>
        <taxon>metagenomes</taxon>
        <taxon>ecological metagenomes</taxon>
    </lineage>
</organism>
<evidence type="ECO:0000313" key="4">
    <source>
        <dbReference type="EMBL" id="KKN67631.1"/>
    </source>
</evidence>
<dbReference type="Pfam" id="PF02525">
    <property type="entry name" value="Flavodoxin_2"/>
    <property type="match status" value="1"/>
</dbReference>
<reference evidence="4" key="1">
    <citation type="journal article" date="2015" name="Nature">
        <title>Complex archaea that bridge the gap between prokaryotes and eukaryotes.</title>
        <authorList>
            <person name="Spang A."/>
            <person name="Saw J.H."/>
            <person name="Jorgensen S.L."/>
            <person name="Zaremba-Niedzwiedzka K."/>
            <person name="Martijn J."/>
            <person name="Lind A.E."/>
            <person name="van Eijk R."/>
            <person name="Schleper C."/>
            <person name="Guy L."/>
            <person name="Ettema T.J."/>
        </authorList>
    </citation>
    <scope>NUCLEOTIDE SEQUENCE</scope>
</reference>
<dbReference type="Gene3D" id="3.40.50.360">
    <property type="match status" value="1"/>
</dbReference>
<accession>A0A0F9V289</accession>
<feature type="domain" description="Flavodoxin-like fold" evidence="3">
    <location>
        <begin position="4"/>
        <end position="187"/>
    </location>
</feature>
<dbReference type="PANTHER" id="PTHR10204">
    <property type="entry name" value="NAD P H OXIDOREDUCTASE-RELATED"/>
    <property type="match status" value="1"/>
</dbReference>
<dbReference type="EMBL" id="LAZR01000469">
    <property type="protein sequence ID" value="KKN67631.1"/>
    <property type="molecule type" value="Genomic_DNA"/>
</dbReference>
<sequence length="195" mass="21945">MSQRILILLGHPDISKAHLCHSCADHYNEGAQASGHEVRLINIASLQFPLLRSQQEWQTTPLPTSLTAAQESIGWCQHLVLIFPLWLGDMPALVKAFLEQVLRPGFAFAYVEGHPLGKKGLTERTARVVVTMGMPAVIYRHLYRAHSIKSLERNVLGFVGFSPVRETLIGGVETMSEQKRNEWFRKLHKLGKEAK</sequence>
<dbReference type="AlphaFoldDB" id="A0A0F9V289"/>